<dbReference type="Pfam" id="PF18803">
    <property type="entry name" value="CxC2"/>
    <property type="match status" value="1"/>
</dbReference>
<name>A0AAD7CF38_MYCRO</name>
<keyword evidence="4" id="KW-1185">Reference proteome</keyword>
<dbReference type="Proteomes" id="UP001221757">
    <property type="component" value="Unassembled WGS sequence"/>
</dbReference>
<feature type="compositionally biased region" description="Acidic residues" evidence="1">
    <location>
        <begin position="14"/>
        <end position="31"/>
    </location>
</feature>
<feature type="region of interest" description="Disordered" evidence="1">
    <location>
        <begin position="99"/>
        <end position="127"/>
    </location>
</feature>
<protein>
    <recommendedName>
        <fullName evidence="2">CxC2-like cysteine cluster KDZ transposase-associated domain-containing protein</fullName>
    </recommendedName>
</protein>
<evidence type="ECO:0000313" key="3">
    <source>
        <dbReference type="EMBL" id="KAJ7645775.1"/>
    </source>
</evidence>
<evidence type="ECO:0000256" key="1">
    <source>
        <dbReference type="SAM" id="MobiDB-lite"/>
    </source>
</evidence>
<feature type="compositionally biased region" description="Acidic residues" evidence="1">
    <location>
        <begin position="104"/>
        <end position="119"/>
    </location>
</feature>
<feature type="region of interest" description="Disordered" evidence="1">
    <location>
        <begin position="1"/>
        <end position="31"/>
    </location>
</feature>
<feature type="domain" description="CxC2-like cysteine cluster KDZ transposase-associated" evidence="2">
    <location>
        <begin position="219"/>
        <end position="328"/>
    </location>
</feature>
<proteinExistence type="predicted"/>
<dbReference type="AlphaFoldDB" id="A0AAD7CF38"/>
<dbReference type="InterPro" id="IPR041457">
    <property type="entry name" value="CxC2_KDZ-assoc"/>
</dbReference>
<dbReference type="EMBL" id="JARKIE010000393">
    <property type="protein sequence ID" value="KAJ7645775.1"/>
    <property type="molecule type" value="Genomic_DNA"/>
</dbReference>
<evidence type="ECO:0000313" key="4">
    <source>
        <dbReference type="Proteomes" id="UP001221757"/>
    </source>
</evidence>
<comment type="caution">
    <text evidence="3">The sequence shown here is derived from an EMBL/GenBank/DDBJ whole genome shotgun (WGS) entry which is preliminary data.</text>
</comment>
<organism evidence="3 4">
    <name type="scientific">Mycena rosella</name>
    <name type="common">Pink bonnet</name>
    <name type="synonym">Agaricus rosellus</name>
    <dbReference type="NCBI Taxonomy" id="1033263"/>
    <lineage>
        <taxon>Eukaryota</taxon>
        <taxon>Fungi</taxon>
        <taxon>Dikarya</taxon>
        <taxon>Basidiomycota</taxon>
        <taxon>Agaricomycotina</taxon>
        <taxon>Agaricomycetes</taxon>
        <taxon>Agaricomycetidae</taxon>
        <taxon>Agaricales</taxon>
        <taxon>Marasmiineae</taxon>
        <taxon>Mycenaceae</taxon>
        <taxon>Mycena</taxon>
    </lineage>
</organism>
<sequence length="460" mass="51825">MPKRSFEDTLYADSSEDSAVDDIGSDDTATDDEVLDYYYESVSRDASGKAVYTSTVVSAAVSASPSKPGASNPFGQPNAEGTWIYDFMDNDWAFPGQDLQAQSDVDDNDAPDSSESESEAETKSKREPYKPLKKWKEGYRWTWLNELLRVEGRGDHAGHPQCVCGHPHCKRGLAEVRCKDCDGCEGLAVECVVREHGRNPLHRLEKWNWDESCYEDVSLKTLGLRFYLGRELHPHRECPRPKRAPGKNFVVIDCKGLHDVDLYFCDCGRGPSFSTQLLRIKWLPSTGNLSRTASTFNVLRQYHLLSLESKCSMGEFYNSLARQTNNTGEAPATRYQEFINMTRIWRNLQMLKRAGRGHETDGIDQTPLGACALECPACPHPGKNLPPEWKDVAPEKRFLYALFLALDANFRMQRKDVSSETSDPDLGNGLAFFGEVTAYMAHLEKNWDQPQPHLRCARCG</sequence>
<gene>
    <name evidence="3" type="ORF">B0H17DRAFT_449366</name>
</gene>
<evidence type="ECO:0000259" key="2">
    <source>
        <dbReference type="Pfam" id="PF18803"/>
    </source>
</evidence>
<accession>A0AAD7CF38</accession>
<reference evidence="3" key="1">
    <citation type="submission" date="2023-03" db="EMBL/GenBank/DDBJ databases">
        <title>Massive genome expansion in bonnet fungi (Mycena s.s.) driven by repeated elements and novel gene families across ecological guilds.</title>
        <authorList>
            <consortium name="Lawrence Berkeley National Laboratory"/>
            <person name="Harder C.B."/>
            <person name="Miyauchi S."/>
            <person name="Viragh M."/>
            <person name="Kuo A."/>
            <person name="Thoen E."/>
            <person name="Andreopoulos B."/>
            <person name="Lu D."/>
            <person name="Skrede I."/>
            <person name="Drula E."/>
            <person name="Henrissat B."/>
            <person name="Morin E."/>
            <person name="Kohler A."/>
            <person name="Barry K."/>
            <person name="LaButti K."/>
            <person name="Morin E."/>
            <person name="Salamov A."/>
            <person name="Lipzen A."/>
            <person name="Mereny Z."/>
            <person name="Hegedus B."/>
            <person name="Baldrian P."/>
            <person name="Stursova M."/>
            <person name="Weitz H."/>
            <person name="Taylor A."/>
            <person name="Grigoriev I.V."/>
            <person name="Nagy L.G."/>
            <person name="Martin F."/>
            <person name="Kauserud H."/>
        </authorList>
    </citation>
    <scope>NUCLEOTIDE SEQUENCE</scope>
    <source>
        <strain evidence="3">CBHHK067</strain>
    </source>
</reference>